<evidence type="ECO:0000256" key="1">
    <source>
        <dbReference type="SAM" id="SignalP"/>
    </source>
</evidence>
<feature type="domain" description="DUF2147" evidence="2">
    <location>
        <begin position="25"/>
        <end position="148"/>
    </location>
</feature>
<dbReference type="PANTHER" id="PTHR36919">
    <property type="entry name" value="BLR1215 PROTEIN"/>
    <property type="match status" value="1"/>
</dbReference>
<feature type="signal peptide" evidence="1">
    <location>
        <begin position="1"/>
        <end position="19"/>
    </location>
</feature>
<sequence>MKIFTFGLCGILVSGAACAALPFTGMYQTIDDETNLPKSIVKLYEYKDGNDSLLAGRIVALYDEKGNVSETINNPVKIAEKVAGSPKYVGLDIIWKMEWDSDDSEYTDGKIMDPKKGSVYSSEIWKDYNDKLRVRGKIGPFGRTQTWNVLSDSDLPAELKNIDTTNWKPIIRK</sequence>
<dbReference type="AlphaFoldDB" id="A0A9D1SLY6"/>
<reference evidence="3" key="1">
    <citation type="submission" date="2020-10" db="EMBL/GenBank/DDBJ databases">
        <authorList>
            <person name="Gilroy R."/>
        </authorList>
    </citation>
    <scope>NUCLEOTIDE SEQUENCE</scope>
    <source>
        <strain evidence="3">CHK136-897</strain>
    </source>
</reference>
<gene>
    <name evidence="3" type="ORF">IAC63_01675</name>
</gene>
<name>A0A9D1SLY6_9PROT</name>
<dbReference type="InterPro" id="IPR019223">
    <property type="entry name" value="DUF2147"/>
</dbReference>
<evidence type="ECO:0000313" key="3">
    <source>
        <dbReference type="EMBL" id="HIU65329.1"/>
    </source>
</evidence>
<dbReference type="Gene3D" id="2.40.128.520">
    <property type="match status" value="1"/>
</dbReference>
<evidence type="ECO:0000259" key="2">
    <source>
        <dbReference type="Pfam" id="PF09917"/>
    </source>
</evidence>
<dbReference type="PANTHER" id="PTHR36919:SF3">
    <property type="entry name" value="BLL5882 PROTEIN"/>
    <property type="match status" value="1"/>
</dbReference>
<organism evidence="3 4">
    <name type="scientific">Candidatus Enterousia avicola</name>
    <dbReference type="NCBI Taxonomy" id="2840787"/>
    <lineage>
        <taxon>Bacteria</taxon>
        <taxon>Pseudomonadati</taxon>
        <taxon>Pseudomonadota</taxon>
        <taxon>Alphaproteobacteria</taxon>
        <taxon>Candidatus Enterousia</taxon>
    </lineage>
</organism>
<accession>A0A9D1SLY6</accession>
<feature type="chain" id="PRO_5039567350" evidence="1">
    <location>
        <begin position="20"/>
        <end position="173"/>
    </location>
</feature>
<dbReference type="Pfam" id="PF09917">
    <property type="entry name" value="DUF2147"/>
    <property type="match status" value="1"/>
</dbReference>
<dbReference type="PROSITE" id="PS51257">
    <property type="entry name" value="PROKAR_LIPOPROTEIN"/>
    <property type="match status" value="1"/>
</dbReference>
<protein>
    <submittedName>
        <fullName evidence="3">DUF2147 domain-containing protein</fullName>
    </submittedName>
</protein>
<evidence type="ECO:0000313" key="4">
    <source>
        <dbReference type="Proteomes" id="UP000824142"/>
    </source>
</evidence>
<reference evidence="3" key="2">
    <citation type="journal article" date="2021" name="PeerJ">
        <title>Extensive microbial diversity within the chicken gut microbiome revealed by metagenomics and culture.</title>
        <authorList>
            <person name="Gilroy R."/>
            <person name="Ravi A."/>
            <person name="Getino M."/>
            <person name="Pursley I."/>
            <person name="Horton D.L."/>
            <person name="Alikhan N.F."/>
            <person name="Baker D."/>
            <person name="Gharbi K."/>
            <person name="Hall N."/>
            <person name="Watson M."/>
            <person name="Adriaenssens E.M."/>
            <person name="Foster-Nyarko E."/>
            <person name="Jarju S."/>
            <person name="Secka A."/>
            <person name="Antonio M."/>
            <person name="Oren A."/>
            <person name="Chaudhuri R.R."/>
            <person name="La Ragione R."/>
            <person name="Hildebrand F."/>
            <person name="Pallen M.J."/>
        </authorList>
    </citation>
    <scope>NUCLEOTIDE SEQUENCE</scope>
    <source>
        <strain evidence="3">CHK136-897</strain>
    </source>
</reference>
<dbReference type="Proteomes" id="UP000824142">
    <property type="component" value="Unassembled WGS sequence"/>
</dbReference>
<comment type="caution">
    <text evidence="3">The sequence shown here is derived from an EMBL/GenBank/DDBJ whole genome shotgun (WGS) entry which is preliminary data.</text>
</comment>
<proteinExistence type="predicted"/>
<keyword evidence="1" id="KW-0732">Signal</keyword>
<dbReference type="EMBL" id="DVNO01000012">
    <property type="protein sequence ID" value="HIU65329.1"/>
    <property type="molecule type" value="Genomic_DNA"/>
</dbReference>